<comment type="caution">
    <text evidence="4">The sequence shown here is derived from an EMBL/GenBank/DDBJ whole genome shotgun (WGS) entry which is preliminary data.</text>
</comment>
<feature type="compositionally biased region" description="Low complexity" evidence="2">
    <location>
        <begin position="57"/>
        <end position="80"/>
    </location>
</feature>
<evidence type="ECO:0000259" key="3">
    <source>
        <dbReference type="Pfam" id="PF22788"/>
    </source>
</evidence>
<keyword evidence="5" id="KW-1185">Reference proteome</keyword>
<organism evidence="4 5">
    <name type="scientific">Pristionchus fissidentatus</name>
    <dbReference type="NCBI Taxonomy" id="1538716"/>
    <lineage>
        <taxon>Eukaryota</taxon>
        <taxon>Metazoa</taxon>
        <taxon>Ecdysozoa</taxon>
        <taxon>Nematoda</taxon>
        <taxon>Chromadorea</taxon>
        <taxon>Rhabditida</taxon>
        <taxon>Rhabditina</taxon>
        <taxon>Diplogasteromorpha</taxon>
        <taxon>Diplogasteroidea</taxon>
        <taxon>Neodiplogasteridae</taxon>
        <taxon>Pristionchus</taxon>
    </lineage>
</organism>
<evidence type="ECO:0000256" key="1">
    <source>
        <dbReference type="ARBA" id="ARBA00022490"/>
    </source>
</evidence>
<dbReference type="Pfam" id="PF22788">
    <property type="entry name" value="COP9_hel_rpt"/>
    <property type="match status" value="1"/>
</dbReference>
<evidence type="ECO:0000313" key="4">
    <source>
        <dbReference type="EMBL" id="GMT24709.1"/>
    </source>
</evidence>
<feature type="domain" description="COP9 signalosome complex subunit 3 N-terminal helical repeats" evidence="3">
    <location>
        <begin position="107"/>
        <end position="341"/>
    </location>
</feature>
<dbReference type="AlphaFoldDB" id="A0AAV5VYL0"/>
<dbReference type="PANTHER" id="PTHR10758">
    <property type="entry name" value="26S PROTEASOME NON-ATPASE REGULATORY SUBUNIT 3/COP9 SIGNALOSOME COMPLEX SUBUNIT 3"/>
    <property type="match status" value="1"/>
</dbReference>
<protein>
    <recommendedName>
        <fullName evidence="3">COP9 signalosome complex subunit 3 N-terminal helical repeats domain-containing protein</fullName>
    </recommendedName>
</protein>
<evidence type="ECO:0000313" key="5">
    <source>
        <dbReference type="Proteomes" id="UP001432322"/>
    </source>
</evidence>
<dbReference type="GO" id="GO:0006511">
    <property type="term" value="P:ubiquitin-dependent protein catabolic process"/>
    <property type="evidence" value="ECO:0007669"/>
    <property type="project" value="TreeGrafter"/>
</dbReference>
<dbReference type="EMBL" id="BTSY01000004">
    <property type="protein sequence ID" value="GMT24709.1"/>
    <property type="molecule type" value="Genomic_DNA"/>
</dbReference>
<sequence length="565" mass="61796">MSDSVPAPSSPKAPSSSPDVAPDTAPTTNSNVVAAAPAAAAAGPSTEPNNEAPVAPQPLSVVSSSGPSSSSHQPSPSPSGAKYENTKELKQLREKIESMGAKAIFGEQAELVRNSEATLTKHVHLMEEFMINLDPSHSSAAIIYALSVMFEVAASKKMENVMIRSAEILKSFVENKSLVREQVMHVIDIYTTLFTKVTRLLIRKDQSINGIPFLRAAIDLIVDEGDQTVTTLHGCLFTLCLKMHAIGPGMDYLYPYVKGILSEANPTSSPNTNNGGGNDSKPLLTYLYYGGLLAATATQWKRAASLLEAACFVPGYAVSEIQIESLKKLHIISFIAYGRLVMPTRSPNLIKAWKQNGTVYSQLASELELSNMEWDDEGGSRGWKQNEAPTTEEIAGRAKTVQKFITANTKLFEKDQNIDLLYILMHECKMRALVKVAELYKVASIDRITELANLDGEIETKQLLTALTINGRLLVSNEDNEYVRLELPVVSQSTKDINERQHRLMVVTEDLKRLDLANQKTPFYCQRTNKSGGAHDDEGLSMSNLPDRGEGGRWPDMNMPNAVPS</sequence>
<dbReference type="Proteomes" id="UP001432322">
    <property type="component" value="Unassembled WGS sequence"/>
</dbReference>
<dbReference type="InterPro" id="IPR055089">
    <property type="entry name" value="COP9_N"/>
</dbReference>
<gene>
    <name evidence="4" type="ORF">PFISCL1PPCAC_16006</name>
</gene>
<evidence type="ECO:0000256" key="2">
    <source>
        <dbReference type="SAM" id="MobiDB-lite"/>
    </source>
</evidence>
<accession>A0AAV5VYL0</accession>
<reference evidence="4" key="1">
    <citation type="submission" date="2023-10" db="EMBL/GenBank/DDBJ databases">
        <title>Genome assembly of Pristionchus species.</title>
        <authorList>
            <person name="Yoshida K."/>
            <person name="Sommer R.J."/>
        </authorList>
    </citation>
    <scope>NUCLEOTIDE SEQUENCE</scope>
    <source>
        <strain evidence="4">RS5133</strain>
    </source>
</reference>
<dbReference type="GO" id="GO:0008180">
    <property type="term" value="C:COP9 signalosome"/>
    <property type="evidence" value="ECO:0007669"/>
    <property type="project" value="TreeGrafter"/>
</dbReference>
<keyword evidence="1" id="KW-0963">Cytoplasm</keyword>
<feature type="region of interest" description="Disordered" evidence="2">
    <location>
        <begin position="1"/>
        <end position="84"/>
    </location>
</feature>
<dbReference type="PANTHER" id="PTHR10758:SF1">
    <property type="entry name" value="COP9 SIGNALOSOME COMPLEX SUBUNIT 3"/>
    <property type="match status" value="1"/>
</dbReference>
<proteinExistence type="predicted"/>
<feature type="compositionally biased region" description="Low complexity" evidence="2">
    <location>
        <begin position="1"/>
        <end position="26"/>
    </location>
</feature>
<name>A0AAV5VYL0_9BILA</name>
<dbReference type="InterPro" id="IPR050756">
    <property type="entry name" value="CSN3"/>
</dbReference>
<feature type="region of interest" description="Disordered" evidence="2">
    <location>
        <begin position="527"/>
        <end position="565"/>
    </location>
</feature>